<name>A0A6J4VFT3_9BACT</name>
<evidence type="ECO:0000256" key="3">
    <source>
        <dbReference type="ARBA" id="ARBA00022777"/>
    </source>
</evidence>
<dbReference type="SMART" id="SM00220">
    <property type="entry name" value="S_TKc"/>
    <property type="match status" value="1"/>
</dbReference>
<feature type="region of interest" description="Disordered" evidence="5">
    <location>
        <begin position="1"/>
        <end position="20"/>
    </location>
</feature>
<dbReference type="Pfam" id="PF00069">
    <property type="entry name" value="Pkinase"/>
    <property type="match status" value="1"/>
</dbReference>
<keyword evidence="6" id="KW-1133">Transmembrane helix</keyword>
<protein>
    <recommendedName>
        <fullName evidence="7">Protein kinase domain-containing protein</fullName>
    </recommendedName>
</protein>
<feature type="region of interest" description="Disordered" evidence="5">
    <location>
        <begin position="314"/>
        <end position="339"/>
    </location>
</feature>
<dbReference type="Gene3D" id="1.10.510.10">
    <property type="entry name" value="Transferase(Phosphotransferase) domain 1"/>
    <property type="match status" value="1"/>
</dbReference>
<dbReference type="GO" id="GO:0004674">
    <property type="term" value="F:protein serine/threonine kinase activity"/>
    <property type="evidence" value="ECO:0007669"/>
    <property type="project" value="TreeGrafter"/>
</dbReference>
<dbReference type="AlphaFoldDB" id="A0A6J4VFT3"/>
<dbReference type="InterPro" id="IPR000719">
    <property type="entry name" value="Prot_kinase_dom"/>
</dbReference>
<keyword evidence="4" id="KW-0067">ATP-binding</keyword>
<dbReference type="EMBL" id="CADCWK010000412">
    <property type="protein sequence ID" value="CAA9578186.1"/>
    <property type="molecule type" value="Genomic_DNA"/>
</dbReference>
<organism evidence="8">
    <name type="scientific">uncultured Thermomicrobiales bacterium</name>
    <dbReference type="NCBI Taxonomy" id="1645740"/>
    <lineage>
        <taxon>Bacteria</taxon>
        <taxon>Pseudomonadati</taxon>
        <taxon>Thermomicrobiota</taxon>
        <taxon>Thermomicrobia</taxon>
        <taxon>Thermomicrobiales</taxon>
        <taxon>environmental samples</taxon>
    </lineage>
</organism>
<dbReference type="PROSITE" id="PS50011">
    <property type="entry name" value="PROTEIN_KINASE_DOM"/>
    <property type="match status" value="1"/>
</dbReference>
<evidence type="ECO:0000256" key="6">
    <source>
        <dbReference type="SAM" id="Phobius"/>
    </source>
</evidence>
<evidence type="ECO:0000313" key="8">
    <source>
        <dbReference type="EMBL" id="CAA9578186.1"/>
    </source>
</evidence>
<dbReference type="CDD" id="cd14014">
    <property type="entry name" value="STKc_PknB_like"/>
    <property type="match status" value="1"/>
</dbReference>
<evidence type="ECO:0000256" key="2">
    <source>
        <dbReference type="ARBA" id="ARBA00022741"/>
    </source>
</evidence>
<keyword evidence="6" id="KW-0472">Membrane</keyword>
<evidence type="ECO:0000256" key="5">
    <source>
        <dbReference type="SAM" id="MobiDB-lite"/>
    </source>
</evidence>
<accession>A0A6J4VFT3</accession>
<dbReference type="InterPro" id="IPR011009">
    <property type="entry name" value="Kinase-like_dom_sf"/>
</dbReference>
<feature type="domain" description="Protein kinase" evidence="7">
    <location>
        <begin position="33"/>
        <end position="301"/>
    </location>
</feature>
<proteinExistence type="predicted"/>
<dbReference type="PANTHER" id="PTHR43289">
    <property type="entry name" value="MITOGEN-ACTIVATED PROTEIN KINASE KINASE KINASE 20-RELATED"/>
    <property type="match status" value="1"/>
</dbReference>
<evidence type="ECO:0000256" key="4">
    <source>
        <dbReference type="ARBA" id="ARBA00022840"/>
    </source>
</evidence>
<dbReference type="InterPro" id="IPR008271">
    <property type="entry name" value="Ser/Thr_kinase_AS"/>
</dbReference>
<feature type="transmembrane region" description="Helical" evidence="6">
    <location>
        <begin position="418"/>
        <end position="439"/>
    </location>
</feature>
<sequence>MTAGQTGATETSGLASSRTAGDGTMVVAGRYEIDLVNPLGSGGMAIVYRGRDLRTRRSVAVRTLRTEYRTNPASRAAFRQETRNQALTNHGNIARIFDLHEEQEAPWAVMELVPGQTLRELLNTHGPYPPGDAADLLDQVASALAHLHGKNLVHLDVKPENLIIAPDGTVKLIDFGLAQPLGKPAEPISGVAFGTAAYLSPEQITGDRVDAASDVYTLACVMYEVITGSPPFGGVAPDTINPAEAQNTILRAHLDTVAAPPSLVRPDLDLPPALDDIVLWALAKRPNERYTDVTAFARLFRGALEPLGIDATTTPLSYSSPAQNTRTASPPASHQPYLPPRSATEARLRWNEYAPASAPLVRPSQLDGGSPVHAQLEPTIATPVARPSSPPVAQPLDAEPVFAPARGRHRPLRRLRRFLWRMVLVVALANAILLVTLIATRGAAEVLPFQPSIARDVAVLIDDDMTNVRVGPGIGESVIASLPADTELTVTGDAERDGAGDLWWPVESSGPDGLEGYVRADGLRAVPDTWLERQSVRVSDAIDGALDPIRDAIPDL</sequence>
<dbReference type="InterPro" id="IPR003646">
    <property type="entry name" value="SH3-like_bac-type"/>
</dbReference>
<feature type="compositionally biased region" description="Polar residues" evidence="5">
    <location>
        <begin position="1"/>
        <end position="19"/>
    </location>
</feature>
<feature type="compositionally biased region" description="Polar residues" evidence="5">
    <location>
        <begin position="314"/>
        <end position="332"/>
    </location>
</feature>
<gene>
    <name evidence="8" type="ORF">AVDCRST_MAG33-3298</name>
</gene>
<keyword evidence="3" id="KW-0418">Kinase</keyword>
<evidence type="ECO:0000259" key="7">
    <source>
        <dbReference type="PROSITE" id="PS50011"/>
    </source>
</evidence>
<dbReference type="Pfam" id="PF08239">
    <property type="entry name" value="SH3_3"/>
    <property type="match status" value="1"/>
</dbReference>
<keyword evidence="6" id="KW-0812">Transmembrane</keyword>
<dbReference type="PANTHER" id="PTHR43289:SF6">
    <property type="entry name" value="SERINE_THREONINE-PROTEIN KINASE NEKL-3"/>
    <property type="match status" value="1"/>
</dbReference>
<evidence type="ECO:0000256" key="1">
    <source>
        <dbReference type="ARBA" id="ARBA00022679"/>
    </source>
</evidence>
<keyword evidence="1" id="KW-0808">Transferase</keyword>
<dbReference type="GO" id="GO:0005524">
    <property type="term" value="F:ATP binding"/>
    <property type="evidence" value="ECO:0007669"/>
    <property type="project" value="UniProtKB-KW"/>
</dbReference>
<dbReference type="PROSITE" id="PS00108">
    <property type="entry name" value="PROTEIN_KINASE_ST"/>
    <property type="match status" value="1"/>
</dbReference>
<dbReference type="Gene3D" id="3.30.200.20">
    <property type="entry name" value="Phosphorylase Kinase, domain 1"/>
    <property type="match status" value="1"/>
</dbReference>
<reference evidence="8" key="1">
    <citation type="submission" date="2020-02" db="EMBL/GenBank/DDBJ databases">
        <authorList>
            <person name="Meier V. D."/>
        </authorList>
    </citation>
    <scope>NUCLEOTIDE SEQUENCE</scope>
    <source>
        <strain evidence="8">AVDCRST_MAG33</strain>
    </source>
</reference>
<dbReference type="Gene3D" id="2.30.30.40">
    <property type="entry name" value="SH3 Domains"/>
    <property type="match status" value="1"/>
</dbReference>
<dbReference type="SUPFAM" id="SSF56112">
    <property type="entry name" value="Protein kinase-like (PK-like)"/>
    <property type="match status" value="1"/>
</dbReference>
<keyword evidence="2" id="KW-0547">Nucleotide-binding</keyword>